<dbReference type="RefSeq" id="WP_012164355.1">
    <property type="nucleotide sequence ID" value="NC_009925.1"/>
</dbReference>
<keyword evidence="3" id="KW-1185">Reference proteome</keyword>
<dbReference type="HOGENOM" id="CLU_040789_0_0_3"/>
<gene>
    <name evidence="2" type="ordered locus">AM1_4016</name>
</gene>
<dbReference type="EMBL" id="CP000828">
    <property type="protein sequence ID" value="ABW28999.1"/>
    <property type="molecule type" value="Genomic_DNA"/>
</dbReference>
<evidence type="ECO:0000313" key="2">
    <source>
        <dbReference type="EMBL" id="ABW28999.1"/>
    </source>
</evidence>
<organism evidence="2 3">
    <name type="scientific">Acaryochloris marina (strain MBIC 11017)</name>
    <dbReference type="NCBI Taxonomy" id="329726"/>
    <lineage>
        <taxon>Bacteria</taxon>
        <taxon>Bacillati</taxon>
        <taxon>Cyanobacteriota</taxon>
        <taxon>Cyanophyceae</taxon>
        <taxon>Acaryochloridales</taxon>
        <taxon>Acaryochloridaceae</taxon>
        <taxon>Acaryochloris</taxon>
    </lineage>
</organism>
<proteinExistence type="predicted"/>
<evidence type="ECO:0000313" key="3">
    <source>
        <dbReference type="Proteomes" id="UP000000268"/>
    </source>
</evidence>
<protein>
    <recommendedName>
        <fullName evidence="1">ATP-grasp domain-containing protein</fullName>
    </recommendedName>
</protein>
<name>B0C9I6_ACAM1</name>
<dbReference type="STRING" id="329726.AM1_4016"/>
<sequence length="263" mass="29636">MITLRILYPCNPLEPQEPDQPFKDEFLAVQQLGIPVSLFAYDDLSFGDFKPRPRIDSGETVLYRGWMFNLTAYQIFTDFIGKSAGIPVTSAADYALCHHLNQWYSACADLTPETVFLETGSNYLEQISNLNWDAYLIKDFVKSNTDAQGSIARTPKQAVNIINLIEQYRGELEGGVAVRRVEQFQPQSEQRYFVVHGTAYSPTAAVTAIVETVNQRIEAPFYSVDVAQTLTGQERIVELGDGQVSECKTWPLDRFVKMLTQLA</sequence>
<feature type="domain" description="ATP-grasp" evidence="1">
    <location>
        <begin position="156"/>
        <end position="259"/>
    </location>
</feature>
<evidence type="ECO:0000259" key="1">
    <source>
        <dbReference type="Pfam" id="PF14243"/>
    </source>
</evidence>
<dbReference type="Proteomes" id="UP000000268">
    <property type="component" value="Chromosome"/>
</dbReference>
<dbReference type="Pfam" id="PF14243">
    <property type="entry name" value="R2K_3"/>
    <property type="match status" value="1"/>
</dbReference>
<dbReference type="InterPro" id="IPR025643">
    <property type="entry name" value="R2K_3"/>
</dbReference>
<reference evidence="2 3" key="1">
    <citation type="journal article" date="2008" name="Proc. Natl. Acad. Sci. U.S.A.">
        <title>Niche adaptation and genome expansion in the chlorophyll d-producing cyanobacterium Acaryochloris marina.</title>
        <authorList>
            <person name="Swingley W.D."/>
            <person name="Chen M."/>
            <person name="Cheung P.C."/>
            <person name="Conrad A.L."/>
            <person name="Dejesa L.C."/>
            <person name="Hao J."/>
            <person name="Honchak B.M."/>
            <person name="Karbach L.E."/>
            <person name="Kurdoglu A."/>
            <person name="Lahiri S."/>
            <person name="Mastrian S.D."/>
            <person name="Miyashita H."/>
            <person name="Page L."/>
            <person name="Ramakrishna P."/>
            <person name="Satoh S."/>
            <person name="Sattley W.M."/>
            <person name="Shimada Y."/>
            <person name="Taylor H.L."/>
            <person name="Tomo T."/>
            <person name="Tsuchiya T."/>
            <person name="Wang Z.T."/>
            <person name="Raymond J."/>
            <person name="Mimuro M."/>
            <person name="Blankenship R.E."/>
            <person name="Touchman J.W."/>
        </authorList>
    </citation>
    <scope>NUCLEOTIDE SEQUENCE [LARGE SCALE GENOMIC DNA]</scope>
    <source>
        <strain evidence="3">MBIC 11017</strain>
    </source>
</reference>
<accession>B0C9I6</accession>
<dbReference type="eggNOG" id="ENOG502Z879">
    <property type="taxonomic scope" value="Bacteria"/>
</dbReference>
<dbReference type="AlphaFoldDB" id="B0C9I6"/>
<dbReference type="KEGG" id="amr:AM1_4016"/>